<keyword evidence="6 10" id="KW-0407">Ion channel</keyword>
<dbReference type="GO" id="GO:0005886">
    <property type="term" value="C:plasma membrane"/>
    <property type="evidence" value="ECO:0007669"/>
    <property type="project" value="UniProtKB-SubCell"/>
</dbReference>
<keyword evidence="10" id="KW-0406">Ion transport</keyword>
<keyword evidence="4 10" id="KW-1133">Transmembrane helix</keyword>
<dbReference type="PANTHER" id="PTHR28259">
    <property type="entry name" value="FLUORIDE EXPORT PROTEIN 1-RELATED"/>
    <property type="match status" value="1"/>
</dbReference>
<evidence type="ECO:0000256" key="7">
    <source>
        <dbReference type="ARBA" id="ARBA00035120"/>
    </source>
</evidence>
<dbReference type="HAMAP" id="MF_00454">
    <property type="entry name" value="FluC"/>
    <property type="match status" value="1"/>
</dbReference>
<feature type="transmembrane region" description="Helical" evidence="10">
    <location>
        <begin position="114"/>
        <end position="137"/>
    </location>
</feature>
<dbReference type="PANTHER" id="PTHR28259:SF1">
    <property type="entry name" value="FLUORIDE EXPORT PROTEIN 1-RELATED"/>
    <property type="match status" value="1"/>
</dbReference>
<comment type="function">
    <text evidence="9 10">Fluoride-specific ion channel. Important for reducing fluoride concentration in the cell, thus reducing its toxicity.</text>
</comment>
<keyword evidence="10" id="KW-0915">Sodium</keyword>
<comment type="similarity">
    <text evidence="7 10">Belongs to the fluoride channel Fluc/FEX (TC 1.A.43) family.</text>
</comment>
<proteinExistence type="inferred from homology"/>
<name>A0AAU4JYJ1_9NOCA</name>
<evidence type="ECO:0000256" key="9">
    <source>
        <dbReference type="ARBA" id="ARBA00049940"/>
    </source>
</evidence>
<keyword evidence="5 10" id="KW-0472">Membrane</keyword>
<sequence>MTDPDTPAPIPLHRQVRAMLVVFGGGLVGTALRYAAEQLDPATSGHWPWATFVVNLVGATILGSLVGWLTVSGPDTGVRQRIRLLVGVGFCGSLTTYSAFALESDRLLAGAGRVVGIAYVATTVIVGIICAALGFIASRSVMTR</sequence>
<reference evidence="11 12" key="1">
    <citation type="submission" date="2022-10" db="EMBL/GenBank/DDBJ databases">
        <title>The complete genomes of actinobacterial strains from the NBC collection.</title>
        <authorList>
            <person name="Joergensen T.S."/>
            <person name="Alvarez Arevalo M."/>
            <person name="Sterndorff E.B."/>
            <person name="Faurdal D."/>
            <person name="Vuksanovic O."/>
            <person name="Mourched A.-S."/>
            <person name="Charusanti P."/>
            <person name="Shaw S."/>
            <person name="Blin K."/>
            <person name="Weber T."/>
        </authorList>
    </citation>
    <scope>NUCLEOTIDE SEQUENCE [LARGE SCALE GENOMIC DNA]</scope>
    <source>
        <strain evidence="11 12">NBC_00319</strain>
    </source>
</reference>
<dbReference type="Pfam" id="PF02537">
    <property type="entry name" value="CRCB"/>
    <property type="match status" value="1"/>
</dbReference>
<evidence type="ECO:0000256" key="1">
    <source>
        <dbReference type="ARBA" id="ARBA00004651"/>
    </source>
</evidence>
<evidence type="ECO:0000256" key="6">
    <source>
        <dbReference type="ARBA" id="ARBA00023303"/>
    </source>
</evidence>
<accession>A0AAU4JYJ1</accession>
<keyword evidence="12" id="KW-1185">Reference proteome</keyword>
<evidence type="ECO:0000256" key="8">
    <source>
        <dbReference type="ARBA" id="ARBA00035585"/>
    </source>
</evidence>
<evidence type="ECO:0000313" key="12">
    <source>
        <dbReference type="Proteomes" id="UP001432128"/>
    </source>
</evidence>
<evidence type="ECO:0000313" key="11">
    <source>
        <dbReference type="EMBL" id="WUM18887.1"/>
    </source>
</evidence>
<gene>
    <name evidence="10" type="primary">fluC</name>
    <name evidence="10" type="synonym">crcB</name>
    <name evidence="11" type="ORF">OG579_14270</name>
</gene>
<keyword evidence="2 10" id="KW-1003">Cell membrane</keyword>
<organism evidence="11 12">
    <name type="scientific">Williamsia herbipolensis</name>
    <dbReference type="NCBI Taxonomy" id="1603258"/>
    <lineage>
        <taxon>Bacteria</taxon>
        <taxon>Bacillati</taxon>
        <taxon>Actinomycetota</taxon>
        <taxon>Actinomycetes</taxon>
        <taxon>Mycobacteriales</taxon>
        <taxon>Nocardiaceae</taxon>
        <taxon>Williamsia</taxon>
    </lineage>
</organism>
<feature type="binding site" evidence="10">
    <location>
        <position position="92"/>
    </location>
    <ligand>
        <name>Na(+)</name>
        <dbReference type="ChEBI" id="CHEBI:29101"/>
        <note>structural</note>
    </ligand>
</feature>
<dbReference type="AlphaFoldDB" id="A0AAU4JYJ1"/>
<evidence type="ECO:0000256" key="10">
    <source>
        <dbReference type="HAMAP-Rule" id="MF_00454"/>
    </source>
</evidence>
<feature type="transmembrane region" description="Helical" evidence="10">
    <location>
        <begin position="47"/>
        <end position="70"/>
    </location>
</feature>
<evidence type="ECO:0000256" key="3">
    <source>
        <dbReference type="ARBA" id="ARBA00022692"/>
    </source>
</evidence>
<dbReference type="GO" id="GO:0140114">
    <property type="term" value="P:cellular detoxification of fluoride"/>
    <property type="evidence" value="ECO:0007669"/>
    <property type="project" value="UniProtKB-UniRule"/>
</dbReference>
<dbReference type="Proteomes" id="UP001432128">
    <property type="component" value="Chromosome"/>
</dbReference>
<feature type="transmembrane region" description="Helical" evidence="10">
    <location>
        <begin position="82"/>
        <end position="102"/>
    </location>
</feature>
<dbReference type="InterPro" id="IPR003691">
    <property type="entry name" value="FluC"/>
</dbReference>
<keyword evidence="10" id="KW-0479">Metal-binding</keyword>
<comment type="activity regulation">
    <text evidence="10">Na(+) is not transported, but it plays an essential structural role and its presence is essential for fluoride channel function.</text>
</comment>
<dbReference type="GO" id="GO:0046872">
    <property type="term" value="F:metal ion binding"/>
    <property type="evidence" value="ECO:0007669"/>
    <property type="project" value="UniProtKB-KW"/>
</dbReference>
<dbReference type="RefSeq" id="WP_328856463.1">
    <property type="nucleotide sequence ID" value="NZ_CP108021.1"/>
</dbReference>
<evidence type="ECO:0000256" key="2">
    <source>
        <dbReference type="ARBA" id="ARBA00022475"/>
    </source>
</evidence>
<comment type="subcellular location">
    <subcellularLocation>
        <location evidence="1 10">Cell membrane</location>
        <topology evidence="1 10">Multi-pass membrane protein</topology>
    </subcellularLocation>
</comment>
<evidence type="ECO:0000256" key="4">
    <source>
        <dbReference type="ARBA" id="ARBA00022989"/>
    </source>
</evidence>
<dbReference type="EMBL" id="CP108021">
    <property type="protein sequence ID" value="WUM18887.1"/>
    <property type="molecule type" value="Genomic_DNA"/>
</dbReference>
<keyword evidence="3 10" id="KW-0812">Transmembrane</keyword>
<evidence type="ECO:0000256" key="5">
    <source>
        <dbReference type="ARBA" id="ARBA00023136"/>
    </source>
</evidence>
<feature type="binding site" evidence="10">
    <location>
        <position position="95"/>
    </location>
    <ligand>
        <name>Na(+)</name>
        <dbReference type="ChEBI" id="CHEBI:29101"/>
        <note>structural</note>
    </ligand>
</feature>
<protein>
    <recommendedName>
        <fullName evidence="10">Fluoride-specific ion channel FluC</fullName>
    </recommendedName>
</protein>
<dbReference type="GO" id="GO:0062054">
    <property type="term" value="F:fluoride channel activity"/>
    <property type="evidence" value="ECO:0007669"/>
    <property type="project" value="UniProtKB-UniRule"/>
</dbReference>
<dbReference type="KEGG" id="whr:OG579_14270"/>
<comment type="catalytic activity">
    <reaction evidence="8">
        <text>fluoride(in) = fluoride(out)</text>
        <dbReference type="Rhea" id="RHEA:76159"/>
        <dbReference type="ChEBI" id="CHEBI:17051"/>
    </reaction>
    <physiologicalReaction direction="left-to-right" evidence="8">
        <dbReference type="Rhea" id="RHEA:76160"/>
    </physiologicalReaction>
</comment>
<keyword evidence="10" id="KW-0813">Transport</keyword>
<feature type="transmembrane region" description="Helical" evidence="10">
    <location>
        <begin position="16"/>
        <end position="35"/>
    </location>
</feature>